<reference evidence="3" key="1">
    <citation type="submission" date="2018-11" db="EMBL/GenBank/DDBJ databases">
        <authorList>
            <consortium name="Pathogen Informatics"/>
        </authorList>
    </citation>
    <scope>NUCLEOTIDE SEQUENCE</scope>
</reference>
<dbReference type="Proteomes" id="UP000784294">
    <property type="component" value="Unassembled WGS sequence"/>
</dbReference>
<comment type="caution">
    <text evidence="3">The sequence shown here is derived from an EMBL/GenBank/DDBJ whole genome shotgun (WGS) entry which is preliminary data.</text>
</comment>
<feature type="chain" id="PRO_5019348382" description="MPN domain-containing protein" evidence="1">
    <location>
        <begin position="21"/>
        <end position="155"/>
    </location>
</feature>
<dbReference type="SMART" id="SM00232">
    <property type="entry name" value="JAB_MPN"/>
    <property type="match status" value="1"/>
</dbReference>
<feature type="domain" description="MPN" evidence="2">
    <location>
        <begin position="6"/>
        <end position="151"/>
    </location>
</feature>
<name>A0A448WR76_9PLAT</name>
<dbReference type="Pfam" id="PF01398">
    <property type="entry name" value="JAB"/>
    <property type="match status" value="1"/>
</dbReference>
<dbReference type="GO" id="GO:0008237">
    <property type="term" value="F:metallopeptidase activity"/>
    <property type="evidence" value="ECO:0007669"/>
    <property type="project" value="InterPro"/>
</dbReference>
<keyword evidence="1" id="KW-0732">Signal</keyword>
<dbReference type="SUPFAM" id="SSF102712">
    <property type="entry name" value="JAB1/MPN domain"/>
    <property type="match status" value="1"/>
</dbReference>
<gene>
    <name evidence="3" type="ORF">PXEA_LOCUS11605</name>
</gene>
<dbReference type="AlphaFoldDB" id="A0A448WR76"/>
<evidence type="ECO:0000259" key="2">
    <source>
        <dbReference type="PROSITE" id="PS50249"/>
    </source>
</evidence>
<evidence type="ECO:0000313" key="4">
    <source>
        <dbReference type="Proteomes" id="UP000784294"/>
    </source>
</evidence>
<evidence type="ECO:0000256" key="1">
    <source>
        <dbReference type="SAM" id="SignalP"/>
    </source>
</evidence>
<dbReference type="PROSITE" id="PS50249">
    <property type="entry name" value="MPN"/>
    <property type="match status" value="1"/>
</dbReference>
<accession>A0A448WR76</accession>
<proteinExistence type="predicted"/>
<keyword evidence="4" id="KW-1185">Reference proteome</keyword>
<dbReference type="PANTHER" id="PTHR10410">
    <property type="entry name" value="EUKARYOTIC TRANSLATION INITIATION FACTOR 3 -RELATED"/>
    <property type="match status" value="1"/>
</dbReference>
<dbReference type="EMBL" id="CAAALY010035919">
    <property type="protein sequence ID" value="VEL18165.1"/>
    <property type="molecule type" value="Genomic_DNA"/>
</dbReference>
<dbReference type="Gene3D" id="3.40.140.10">
    <property type="entry name" value="Cytidine Deaminase, domain 2"/>
    <property type="match status" value="1"/>
</dbReference>
<dbReference type="OrthoDB" id="446074at2759"/>
<feature type="signal peptide" evidence="1">
    <location>
        <begin position="1"/>
        <end position="20"/>
    </location>
</feature>
<sequence length="155" mass="17461">MRILTAKVSTMAFQVMLAQALTTEHEETAGLLIGNVSMSLVKLQTAPPVSNVFSVLPLIRTFKRKDRVEISSEQLANASDICESLSKNTGENLRVIGWYHSHPHISFLPSHVDVMTQYNYQAMDADFIGLIVSVFERARQPMVSLLIHFYVLYFS</sequence>
<dbReference type="InterPro" id="IPR000555">
    <property type="entry name" value="JAMM/MPN+_dom"/>
</dbReference>
<protein>
    <recommendedName>
        <fullName evidence="2">MPN domain-containing protein</fullName>
    </recommendedName>
</protein>
<dbReference type="InterPro" id="IPR050242">
    <property type="entry name" value="JAMM_MPN+_peptidase_M67A"/>
</dbReference>
<organism evidence="3 4">
    <name type="scientific">Protopolystoma xenopodis</name>
    <dbReference type="NCBI Taxonomy" id="117903"/>
    <lineage>
        <taxon>Eukaryota</taxon>
        <taxon>Metazoa</taxon>
        <taxon>Spiralia</taxon>
        <taxon>Lophotrochozoa</taxon>
        <taxon>Platyhelminthes</taxon>
        <taxon>Monogenea</taxon>
        <taxon>Polyopisthocotylea</taxon>
        <taxon>Polystomatidea</taxon>
        <taxon>Polystomatidae</taxon>
        <taxon>Protopolystoma</taxon>
    </lineage>
</organism>
<evidence type="ECO:0000313" key="3">
    <source>
        <dbReference type="EMBL" id="VEL18165.1"/>
    </source>
</evidence>
<dbReference type="InterPro" id="IPR037518">
    <property type="entry name" value="MPN"/>
</dbReference>